<proteinExistence type="predicted"/>
<protein>
    <recommendedName>
        <fullName evidence="5">Calcineurin-like phosphoesterase domain-containing protein</fullName>
    </recommendedName>
</protein>
<accession>A0A388KPZ4</accession>
<dbReference type="STRING" id="69332.A0A388KPZ4"/>
<dbReference type="Gene3D" id="3.60.21.10">
    <property type="match status" value="1"/>
</dbReference>
<dbReference type="InterPro" id="IPR004843">
    <property type="entry name" value="Calcineurin-like_PHP"/>
</dbReference>
<dbReference type="SUPFAM" id="SSF56300">
    <property type="entry name" value="Metallo-dependent phosphatases"/>
    <property type="match status" value="1"/>
</dbReference>
<dbReference type="OMA" id="MKEGANM"/>
<evidence type="ECO:0000313" key="6">
    <source>
        <dbReference type="EMBL" id="GBG72115.1"/>
    </source>
</evidence>
<evidence type="ECO:0000256" key="2">
    <source>
        <dbReference type="ARBA" id="ARBA00022801"/>
    </source>
</evidence>
<gene>
    <name evidence="6" type="ORF">CBR_g11048</name>
</gene>
<name>A0A388KPZ4_CHABU</name>
<evidence type="ECO:0000256" key="3">
    <source>
        <dbReference type="SAM" id="MobiDB-lite"/>
    </source>
</evidence>
<dbReference type="Proteomes" id="UP000265515">
    <property type="component" value="Unassembled WGS sequence"/>
</dbReference>
<dbReference type="Pfam" id="PF00149">
    <property type="entry name" value="Metallophos"/>
    <property type="match status" value="1"/>
</dbReference>
<dbReference type="EMBL" id="BFEA01000159">
    <property type="protein sequence ID" value="GBG72115.1"/>
    <property type="molecule type" value="Genomic_DNA"/>
</dbReference>
<sequence>MDEKARLVVTTEESCERYDTGTSSPGRWTRRQVCSAVIGIAVVVIVTVILAAGIGSKTRGSNGDGIGHKPDTGSSILPPPRSRSRSLPPSLAYPGAPLLVARPLTFLAVGDWGRAGDYNQSDVARAMGDVAASRGGVDFVISTGDNFYPAGLAHADDANFSISFSDMYTSASLQRPWFVVLGNHDYRGDPSIQTGGALTTRDWRWRCNRTFEVRRDLCAESALQDADDRAIRAEEERPSPSPGQSECNATVSIFFIDTSPFSLEYSDAAEMNWFVDRVDLEADNSRLLTQLAEKLKAAENDTWRIVVGHHPLYSSSCPLGTPGLTERLLPILERGAVDLYINGHDHDLEHVKKGFSPVHMLTTGAGSQLNDVWLPVDDDYLFRLQGNGFLYVDVDAYRIRSDFYDVRGKVVHSFEVVK</sequence>
<dbReference type="OrthoDB" id="411211at2759"/>
<dbReference type="PANTHER" id="PTHR10161">
    <property type="entry name" value="TARTRATE-RESISTANT ACID PHOSPHATASE TYPE 5"/>
    <property type="match status" value="1"/>
</dbReference>
<evidence type="ECO:0000313" key="7">
    <source>
        <dbReference type="Proteomes" id="UP000265515"/>
    </source>
</evidence>
<keyword evidence="2" id="KW-0378">Hydrolase</keyword>
<dbReference type="InterPro" id="IPR051558">
    <property type="entry name" value="Metallophosphoesterase_PAP"/>
</dbReference>
<reference evidence="6 7" key="1">
    <citation type="journal article" date="2018" name="Cell">
        <title>The Chara Genome: Secondary Complexity and Implications for Plant Terrestrialization.</title>
        <authorList>
            <person name="Nishiyama T."/>
            <person name="Sakayama H."/>
            <person name="Vries J.D."/>
            <person name="Buschmann H."/>
            <person name="Saint-Marcoux D."/>
            <person name="Ullrich K.K."/>
            <person name="Haas F.B."/>
            <person name="Vanderstraeten L."/>
            <person name="Becker D."/>
            <person name="Lang D."/>
            <person name="Vosolsobe S."/>
            <person name="Rombauts S."/>
            <person name="Wilhelmsson P.K.I."/>
            <person name="Janitza P."/>
            <person name="Kern R."/>
            <person name="Heyl A."/>
            <person name="Rumpler F."/>
            <person name="Villalobos L.I.A.C."/>
            <person name="Clay J.M."/>
            <person name="Skokan R."/>
            <person name="Toyoda A."/>
            <person name="Suzuki Y."/>
            <person name="Kagoshima H."/>
            <person name="Schijlen E."/>
            <person name="Tajeshwar N."/>
            <person name="Catarino B."/>
            <person name="Hetherington A.J."/>
            <person name="Saltykova A."/>
            <person name="Bonnot C."/>
            <person name="Breuninger H."/>
            <person name="Symeonidi A."/>
            <person name="Radhakrishnan G.V."/>
            <person name="Van Nieuwerburgh F."/>
            <person name="Deforce D."/>
            <person name="Chang C."/>
            <person name="Karol K.G."/>
            <person name="Hedrich R."/>
            <person name="Ulvskov P."/>
            <person name="Glockner G."/>
            <person name="Delwiche C.F."/>
            <person name="Petrasek J."/>
            <person name="Van de Peer Y."/>
            <person name="Friml J."/>
            <person name="Beilby M."/>
            <person name="Dolan L."/>
            <person name="Kohara Y."/>
            <person name="Sugano S."/>
            <person name="Fujiyama A."/>
            <person name="Delaux P.-M."/>
            <person name="Quint M."/>
            <person name="TheiBen G."/>
            <person name="Hagemann M."/>
            <person name="Harholt J."/>
            <person name="Dunand C."/>
            <person name="Zachgo S."/>
            <person name="Langdale J."/>
            <person name="Maumus F."/>
            <person name="Straeten D.V.D."/>
            <person name="Gould S.B."/>
            <person name="Rensing S.A."/>
        </authorList>
    </citation>
    <scope>NUCLEOTIDE SEQUENCE [LARGE SCALE GENOMIC DNA]</scope>
    <source>
        <strain evidence="6 7">S276</strain>
    </source>
</reference>
<feature type="transmembrane region" description="Helical" evidence="4">
    <location>
        <begin position="33"/>
        <end position="54"/>
    </location>
</feature>
<feature type="region of interest" description="Disordered" evidence="3">
    <location>
        <begin position="60"/>
        <end position="88"/>
    </location>
</feature>
<dbReference type="Gramene" id="GBG72115">
    <property type="protein sequence ID" value="GBG72115"/>
    <property type="gene ID" value="CBR_g11048"/>
</dbReference>
<keyword evidence="4" id="KW-0812">Transmembrane</keyword>
<evidence type="ECO:0000256" key="4">
    <source>
        <dbReference type="SAM" id="Phobius"/>
    </source>
</evidence>
<comment type="caution">
    <text evidence="6">The sequence shown here is derived from an EMBL/GenBank/DDBJ whole genome shotgun (WGS) entry which is preliminary data.</text>
</comment>
<evidence type="ECO:0000256" key="1">
    <source>
        <dbReference type="ARBA" id="ARBA00022729"/>
    </source>
</evidence>
<evidence type="ECO:0000259" key="5">
    <source>
        <dbReference type="Pfam" id="PF00149"/>
    </source>
</evidence>
<keyword evidence="4" id="KW-0472">Membrane</keyword>
<organism evidence="6 7">
    <name type="scientific">Chara braunii</name>
    <name type="common">Braun's stonewort</name>
    <dbReference type="NCBI Taxonomy" id="69332"/>
    <lineage>
        <taxon>Eukaryota</taxon>
        <taxon>Viridiplantae</taxon>
        <taxon>Streptophyta</taxon>
        <taxon>Charophyceae</taxon>
        <taxon>Charales</taxon>
        <taxon>Characeae</taxon>
        <taxon>Chara</taxon>
    </lineage>
</organism>
<feature type="domain" description="Calcineurin-like phosphoesterase" evidence="5">
    <location>
        <begin position="105"/>
        <end position="347"/>
    </location>
</feature>
<dbReference type="AlphaFoldDB" id="A0A388KPZ4"/>
<keyword evidence="1" id="KW-0732">Signal</keyword>
<dbReference type="InterPro" id="IPR029052">
    <property type="entry name" value="Metallo-depent_PP-like"/>
</dbReference>
<dbReference type="GO" id="GO:0016787">
    <property type="term" value="F:hydrolase activity"/>
    <property type="evidence" value="ECO:0007669"/>
    <property type="project" value="UniProtKB-KW"/>
</dbReference>
<keyword evidence="7" id="KW-1185">Reference proteome</keyword>
<dbReference type="PANTHER" id="PTHR10161:SF14">
    <property type="entry name" value="TARTRATE-RESISTANT ACID PHOSPHATASE TYPE 5"/>
    <property type="match status" value="1"/>
</dbReference>
<keyword evidence="4" id="KW-1133">Transmembrane helix</keyword>